<accession>A0A0B2V5X5</accession>
<evidence type="ECO:0000313" key="3">
    <source>
        <dbReference type="EMBL" id="KHN76852.1"/>
    </source>
</evidence>
<dbReference type="Proteomes" id="UP000031036">
    <property type="component" value="Unassembled WGS sequence"/>
</dbReference>
<gene>
    <name evidence="3" type="ORF">Tcan_09170</name>
</gene>
<organism evidence="3 4">
    <name type="scientific">Toxocara canis</name>
    <name type="common">Canine roundworm</name>
    <dbReference type="NCBI Taxonomy" id="6265"/>
    <lineage>
        <taxon>Eukaryota</taxon>
        <taxon>Metazoa</taxon>
        <taxon>Ecdysozoa</taxon>
        <taxon>Nematoda</taxon>
        <taxon>Chromadorea</taxon>
        <taxon>Rhabditida</taxon>
        <taxon>Spirurina</taxon>
        <taxon>Ascaridomorpha</taxon>
        <taxon>Ascaridoidea</taxon>
        <taxon>Toxocaridae</taxon>
        <taxon>Toxocara</taxon>
    </lineage>
</organism>
<keyword evidence="2" id="KW-1133">Transmembrane helix</keyword>
<dbReference type="OrthoDB" id="5786306at2759"/>
<protein>
    <submittedName>
        <fullName evidence="3">Uncharacterized protein</fullName>
    </submittedName>
</protein>
<feature type="transmembrane region" description="Helical" evidence="2">
    <location>
        <begin position="81"/>
        <end position="108"/>
    </location>
</feature>
<keyword evidence="2" id="KW-0472">Membrane</keyword>
<keyword evidence="2" id="KW-0812">Transmembrane</keyword>
<dbReference type="AlphaFoldDB" id="A0A0B2V5X5"/>
<dbReference type="EMBL" id="JPKZ01002420">
    <property type="protein sequence ID" value="KHN76852.1"/>
    <property type="molecule type" value="Genomic_DNA"/>
</dbReference>
<comment type="caution">
    <text evidence="3">The sequence shown here is derived from an EMBL/GenBank/DDBJ whole genome shotgun (WGS) entry which is preliminary data.</text>
</comment>
<evidence type="ECO:0000256" key="1">
    <source>
        <dbReference type="SAM" id="MobiDB-lite"/>
    </source>
</evidence>
<proteinExistence type="predicted"/>
<feature type="region of interest" description="Disordered" evidence="1">
    <location>
        <begin position="1"/>
        <end position="23"/>
    </location>
</feature>
<evidence type="ECO:0000256" key="2">
    <source>
        <dbReference type="SAM" id="Phobius"/>
    </source>
</evidence>
<sequence length="162" mass="18798">MVVAESNAVVQNKSADPTDEAVEKKTEVGPADFNIGQFTQQLSDMTDEDDEQDKQRMSRHTLFTSYSRIIPLVNSSRVRMFAILNFFLFLLCIFLFFSLLSFAVYIGLMKIELSRLSYRKESPCLYQWTEWSACVSQTIKLIQEVDKVLLRECQDGCKWRLL</sequence>
<name>A0A0B2V5X5_TOXCA</name>
<keyword evidence="4" id="KW-1185">Reference proteome</keyword>
<reference evidence="3 4" key="1">
    <citation type="submission" date="2014-11" db="EMBL/GenBank/DDBJ databases">
        <title>Genetic blueprint of the zoonotic pathogen Toxocara canis.</title>
        <authorList>
            <person name="Zhu X.-Q."/>
            <person name="Korhonen P.K."/>
            <person name="Cai H."/>
            <person name="Young N.D."/>
            <person name="Nejsum P."/>
            <person name="von Samson-Himmelstjerna G."/>
            <person name="Boag P.R."/>
            <person name="Tan P."/>
            <person name="Li Q."/>
            <person name="Min J."/>
            <person name="Yang Y."/>
            <person name="Wang X."/>
            <person name="Fang X."/>
            <person name="Hall R.S."/>
            <person name="Hofmann A."/>
            <person name="Sternberg P.W."/>
            <person name="Jex A.R."/>
            <person name="Gasser R.B."/>
        </authorList>
    </citation>
    <scope>NUCLEOTIDE SEQUENCE [LARGE SCALE GENOMIC DNA]</scope>
    <source>
        <strain evidence="3">PN_DK_2014</strain>
    </source>
</reference>
<evidence type="ECO:0000313" key="4">
    <source>
        <dbReference type="Proteomes" id="UP000031036"/>
    </source>
</evidence>